<evidence type="ECO:0000256" key="1">
    <source>
        <dbReference type="ARBA" id="ARBA00022884"/>
    </source>
</evidence>
<feature type="compositionally biased region" description="Gly residues" evidence="3">
    <location>
        <begin position="199"/>
        <end position="210"/>
    </location>
</feature>
<accession>A0A9Q0MQ93</accession>
<organism evidence="5 6">
    <name type="scientific">Pseudolycoriella hygida</name>
    <dbReference type="NCBI Taxonomy" id="35572"/>
    <lineage>
        <taxon>Eukaryota</taxon>
        <taxon>Metazoa</taxon>
        <taxon>Ecdysozoa</taxon>
        <taxon>Arthropoda</taxon>
        <taxon>Hexapoda</taxon>
        <taxon>Insecta</taxon>
        <taxon>Pterygota</taxon>
        <taxon>Neoptera</taxon>
        <taxon>Endopterygota</taxon>
        <taxon>Diptera</taxon>
        <taxon>Nematocera</taxon>
        <taxon>Sciaroidea</taxon>
        <taxon>Sciaridae</taxon>
        <taxon>Pseudolycoriella</taxon>
    </lineage>
</organism>
<evidence type="ECO:0000313" key="5">
    <source>
        <dbReference type="EMBL" id="KAJ6635205.1"/>
    </source>
</evidence>
<keyword evidence="1 2" id="KW-0694">RNA-binding</keyword>
<dbReference type="SMART" id="SM00360">
    <property type="entry name" value="RRM"/>
    <property type="match status" value="1"/>
</dbReference>
<dbReference type="InterPro" id="IPR012677">
    <property type="entry name" value="Nucleotide-bd_a/b_plait_sf"/>
</dbReference>
<dbReference type="SUPFAM" id="SSF54928">
    <property type="entry name" value="RNA-binding domain, RBD"/>
    <property type="match status" value="1"/>
</dbReference>
<dbReference type="Proteomes" id="UP001151699">
    <property type="component" value="Chromosome C"/>
</dbReference>
<feature type="compositionally biased region" description="Low complexity" evidence="3">
    <location>
        <begin position="170"/>
        <end position="184"/>
    </location>
</feature>
<feature type="compositionally biased region" description="Basic and acidic residues" evidence="3">
    <location>
        <begin position="215"/>
        <end position="229"/>
    </location>
</feature>
<feature type="compositionally biased region" description="Basic and acidic residues" evidence="3">
    <location>
        <begin position="185"/>
        <end position="196"/>
    </location>
</feature>
<sequence>MAGRFDQSQRQQKPPPTEPPFLAFVGNLPQGLVQGDVMKIFEKSNVCVRSVRLVKDRDTDQFKGFCYVEFDSQKDLTEVLKLDGRIQLEESLAPLRIDVAEQKKHDRGGFNKRGGGGNNQNRGQGGNTFRNNRPGQNDRYDNYSSQPQGRDFDRNRSGGNNGGRTGGGTYNDRGNNRRYGNNYEDGGRGNYDRGNREGSYGGQSRDGGNYGNYNRSRDGPRDGPPRNSDRPAASSLNDEDRPRLNLKPRTIADPLNSLAETKQAAAIFGSAKPREEKLKETSD</sequence>
<dbReference type="GO" id="GO:0003743">
    <property type="term" value="F:translation initiation factor activity"/>
    <property type="evidence" value="ECO:0007669"/>
    <property type="project" value="UniProtKB-KW"/>
</dbReference>
<dbReference type="Pfam" id="PF00076">
    <property type="entry name" value="RRM_1"/>
    <property type="match status" value="1"/>
</dbReference>
<comment type="caution">
    <text evidence="5">The sequence shown here is derived from an EMBL/GenBank/DDBJ whole genome shotgun (WGS) entry which is preliminary data.</text>
</comment>
<keyword evidence="6" id="KW-1185">Reference proteome</keyword>
<dbReference type="Gene3D" id="3.30.70.330">
    <property type="match status" value="1"/>
</dbReference>
<feature type="compositionally biased region" description="Basic and acidic residues" evidence="3">
    <location>
        <begin position="99"/>
        <end position="109"/>
    </location>
</feature>
<feature type="region of interest" description="Disordered" evidence="3">
    <location>
        <begin position="99"/>
        <end position="258"/>
    </location>
</feature>
<dbReference type="EMBL" id="WJQU01000004">
    <property type="protein sequence ID" value="KAJ6635205.1"/>
    <property type="molecule type" value="Genomic_DNA"/>
</dbReference>
<protein>
    <submittedName>
        <fullName evidence="5">Eukaryotic translation initiation factor 4H</fullName>
    </submittedName>
</protein>
<feature type="compositionally biased region" description="Gly residues" evidence="3">
    <location>
        <begin position="111"/>
        <end position="126"/>
    </location>
</feature>
<proteinExistence type="predicted"/>
<feature type="compositionally biased region" description="Gly residues" evidence="3">
    <location>
        <begin position="159"/>
        <end position="169"/>
    </location>
</feature>
<evidence type="ECO:0000313" key="6">
    <source>
        <dbReference type="Proteomes" id="UP001151699"/>
    </source>
</evidence>
<dbReference type="GO" id="GO:0003723">
    <property type="term" value="F:RNA binding"/>
    <property type="evidence" value="ECO:0007669"/>
    <property type="project" value="UniProtKB-UniRule"/>
</dbReference>
<dbReference type="PANTHER" id="PTHR23236:SF11">
    <property type="entry name" value="EUKARYOTIC TRANSLATION INITIATION FACTOR 4H"/>
    <property type="match status" value="1"/>
</dbReference>
<keyword evidence="5" id="KW-0648">Protein biosynthesis</keyword>
<dbReference type="OrthoDB" id="48651at2759"/>
<evidence type="ECO:0000256" key="3">
    <source>
        <dbReference type="SAM" id="MobiDB-lite"/>
    </source>
</evidence>
<feature type="domain" description="RRM" evidence="4">
    <location>
        <begin position="21"/>
        <end position="102"/>
    </location>
</feature>
<evidence type="ECO:0000259" key="4">
    <source>
        <dbReference type="PROSITE" id="PS50102"/>
    </source>
</evidence>
<dbReference type="PANTHER" id="PTHR23236">
    <property type="entry name" value="EUKARYOTIC TRANSLATION INITIATION FACTOR 4B/4H"/>
    <property type="match status" value="1"/>
</dbReference>
<keyword evidence="5" id="KW-0396">Initiation factor</keyword>
<dbReference type="InterPro" id="IPR000504">
    <property type="entry name" value="RRM_dom"/>
</dbReference>
<evidence type="ECO:0000256" key="2">
    <source>
        <dbReference type="PROSITE-ProRule" id="PRU00176"/>
    </source>
</evidence>
<dbReference type="InterPro" id="IPR035979">
    <property type="entry name" value="RBD_domain_sf"/>
</dbReference>
<reference evidence="5" key="1">
    <citation type="submission" date="2022-07" db="EMBL/GenBank/DDBJ databases">
        <authorList>
            <person name="Trinca V."/>
            <person name="Uliana J.V.C."/>
            <person name="Torres T.T."/>
            <person name="Ward R.J."/>
            <person name="Monesi N."/>
        </authorList>
    </citation>
    <scope>NUCLEOTIDE SEQUENCE</scope>
    <source>
        <strain evidence="5">HSMRA1968</strain>
        <tissue evidence="5">Whole embryos</tissue>
    </source>
</reference>
<dbReference type="FunFam" id="3.30.70.330:FF:000414">
    <property type="entry name" value="Eukaryotic translation initiation factor 4H"/>
    <property type="match status" value="1"/>
</dbReference>
<name>A0A9Q0MQ93_9DIPT</name>
<dbReference type="AlphaFoldDB" id="A0A9Q0MQ93"/>
<dbReference type="PROSITE" id="PS50102">
    <property type="entry name" value="RRM"/>
    <property type="match status" value="1"/>
</dbReference>
<gene>
    <name evidence="5" type="primary">Eif4h</name>
    <name evidence="5" type="ORF">Bhyg_13789</name>
</gene>